<keyword evidence="1" id="KW-1133">Transmembrane helix</keyword>
<reference evidence="2" key="2">
    <citation type="submission" date="2025-09" db="UniProtKB">
        <authorList>
            <consortium name="Ensembl"/>
        </authorList>
    </citation>
    <scope>IDENTIFICATION</scope>
</reference>
<accession>A0A674IZH3</accession>
<name>A0A674IZH3_9SAUR</name>
<feature type="transmembrane region" description="Helical" evidence="1">
    <location>
        <begin position="17"/>
        <end position="39"/>
    </location>
</feature>
<evidence type="ECO:0000313" key="2">
    <source>
        <dbReference type="Ensembl" id="ENSTMTP00000014921.1"/>
    </source>
</evidence>
<organism evidence="2 3">
    <name type="scientific">Terrapene triunguis</name>
    <name type="common">Three-toed box turtle</name>
    <dbReference type="NCBI Taxonomy" id="2587831"/>
    <lineage>
        <taxon>Eukaryota</taxon>
        <taxon>Metazoa</taxon>
        <taxon>Chordata</taxon>
        <taxon>Craniata</taxon>
        <taxon>Vertebrata</taxon>
        <taxon>Euteleostomi</taxon>
        <taxon>Archelosauria</taxon>
        <taxon>Testudinata</taxon>
        <taxon>Testudines</taxon>
        <taxon>Cryptodira</taxon>
        <taxon>Durocryptodira</taxon>
        <taxon>Testudinoidea</taxon>
        <taxon>Emydidae</taxon>
        <taxon>Terrapene</taxon>
    </lineage>
</organism>
<dbReference type="Proteomes" id="UP000472274">
    <property type="component" value="Unplaced"/>
</dbReference>
<evidence type="ECO:0000313" key="3">
    <source>
        <dbReference type="Proteomes" id="UP000472274"/>
    </source>
</evidence>
<protein>
    <submittedName>
        <fullName evidence="2">Uncharacterized protein</fullName>
    </submittedName>
</protein>
<dbReference type="InterPro" id="IPR036291">
    <property type="entry name" value="NAD(P)-bd_dom_sf"/>
</dbReference>
<dbReference type="SUPFAM" id="SSF51735">
    <property type="entry name" value="NAD(P)-binding Rossmann-fold domains"/>
    <property type="match status" value="1"/>
</dbReference>
<keyword evidence="1" id="KW-0812">Transmembrane</keyword>
<evidence type="ECO:0000256" key="1">
    <source>
        <dbReference type="SAM" id="Phobius"/>
    </source>
</evidence>
<dbReference type="Ensembl" id="ENSTMTT00000015449.1">
    <property type="protein sequence ID" value="ENSTMTP00000014921.1"/>
    <property type="gene ID" value="ENSTMTG00000010888.1"/>
</dbReference>
<dbReference type="Gene3D" id="3.40.50.720">
    <property type="entry name" value="NAD(P)-binding Rossmann-like Domain"/>
    <property type="match status" value="1"/>
</dbReference>
<dbReference type="AlphaFoldDB" id="A0A674IZH3"/>
<dbReference type="InParanoid" id="A0A674IZH3"/>
<keyword evidence="3" id="KW-1185">Reference proteome</keyword>
<sequence>VNNRPAPDSSFSDWNCFFIFIIGFETAKSLALHGAYVILACRNMSRANEAVQRILEEWNFVSI</sequence>
<reference evidence="2" key="1">
    <citation type="submission" date="2025-08" db="UniProtKB">
        <authorList>
            <consortium name="Ensembl"/>
        </authorList>
    </citation>
    <scope>IDENTIFICATION</scope>
</reference>
<keyword evidence="1" id="KW-0472">Membrane</keyword>
<proteinExistence type="predicted"/>